<reference evidence="1" key="2">
    <citation type="journal article" date="2015" name="Data Brief">
        <title>Shoot transcriptome of the giant reed, Arundo donax.</title>
        <authorList>
            <person name="Barrero R.A."/>
            <person name="Guerrero F.D."/>
            <person name="Moolhuijzen P."/>
            <person name="Goolsby J.A."/>
            <person name="Tidwell J."/>
            <person name="Bellgard S.E."/>
            <person name="Bellgard M.I."/>
        </authorList>
    </citation>
    <scope>NUCLEOTIDE SEQUENCE</scope>
    <source>
        <tissue evidence="1">Shoot tissue taken approximately 20 cm above the soil surface</tissue>
    </source>
</reference>
<dbReference type="AlphaFoldDB" id="A0A0A9CV13"/>
<sequence>MMNWEFLTKTKDLNPNPISKMALIFLCPLEFAHV</sequence>
<organism evidence="1">
    <name type="scientific">Arundo donax</name>
    <name type="common">Giant reed</name>
    <name type="synonym">Donax arundinaceus</name>
    <dbReference type="NCBI Taxonomy" id="35708"/>
    <lineage>
        <taxon>Eukaryota</taxon>
        <taxon>Viridiplantae</taxon>
        <taxon>Streptophyta</taxon>
        <taxon>Embryophyta</taxon>
        <taxon>Tracheophyta</taxon>
        <taxon>Spermatophyta</taxon>
        <taxon>Magnoliopsida</taxon>
        <taxon>Liliopsida</taxon>
        <taxon>Poales</taxon>
        <taxon>Poaceae</taxon>
        <taxon>PACMAD clade</taxon>
        <taxon>Arundinoideae</taxon>
        <taxon>Arundineae</taxon>
        <taxon>Arundo</taxon>
    </lineage>
</organism>
<accession>A0A0A9CV13</accession>
<protein>
    <submittedName>
        <fullName evidence="1">Uncharacterized protein</fullName>
    </submittedName>
</protein>
<dbReference type="EMBL" id="GBRH01219617">
    <property type="protein sequence ID" value="JAD78278.1"/>
    <property type="molecule type" value="Transcribed_RNA"/>
</dbReference>
<name>A0A0A9CV13_ARUDO</name>
<reference evidence="1" key="1">
    <citation type="submission" date="2014-09" db="EMBL/GenBank/DDBJ databases">
        <authorList>
            <person name="Magalhaes I.L.F."/>
            <person name="Oliveira U."/>
            <person name="Santos F.R."/>
            <person name="Vidigal T.H.D.A."/>
            <person name="Brescovit A.D."/>
            <person name="Santos A.J."/>
        </authorList>
    </citation>
    <scope>NUCLEOTIDE SEQUENCE</scope>
    <source>
        <tissue evidence="1">Shoot tissue taken approximately 20 cm above the soil surface</tissue>
    </source>
</reference>
<evidence type="ECO:0000313" key="1">
    <source>
        <dbReference type="EMBL" id="JAD78278.1"/>
    </source>
</evidence>
<proteinExistence type="predicted"/>